<sequence length="421" mass="47714">MARQLAPNTPAAPNTAKEPADEIVRPDISWIPSYKVFRDRVERLKTLYPDRPTTLPAGWPAQIDTARSWSGSDFKAEEEYIIQLESEDVTEIEAGLAHFKALPGGLGPDDVSPSTFPLPGLSSRLIQASETVHNGRGFVVLRGLQPDRYSSLDNILLYLGVTSYIAEKRGMQDFDGRMILHIQAVVEDVKKHGSMPNSPYVTRAQPFHTDLCDVLAMYALNVAAHGGESFLASSAKIYNELARTRPDIIHVLAKDDWVFDEFYQNQHHTRPLLHPFPQHGPSFQFSRRPLTGAPFSPHHPAVPAMTEAQAEALDAVYFLAQAHALELRLRRGDMLVFNNFAMLHARSAFADDKAGGKERHMLRLWLRCEARRWALPEGSREMQRLGWECYGDHRWRRELEVWDVERSPPELRVEHRRASCA</sequence>
<dbReference type="InterPro" id="IPR003819">
    <property type="entry name" value="TauD/TfdA-like"/>
</dbReference>
<feature type="region of interest" description="Disordered" evidence="2">
    <location>
        <begin position="1"/>
        <end position="20"/>
    </location>
</feature>
<feature type="domain" description="TauD/TfdA-like" evidence="3">
    <location>
        <begin position="103"/>
        <end position="365"/>
    </location>
</feature>
<evidence type="ECO:0000256" key="2">
    <source>
        <dbReference type="SAM" id="MobiDB-lite"/>
    </source>
</evidence>
<dbReference type="AlphaFoldDB" id="A0AAN6ZDN6"/>
<dbReference type="Gene3D" id="3.60.130.10">
    <property type="entry name" value="Clavaminate synthase-like"/>
    <property type="match status" value="1"/>
</dbReference>
<gene>
    <name evidence="4" type="ORF">BT67DRAFT_304227</name>
</gene>
<evidence type="ECO:0000313" key="5">
    <source>
        <dbReference type="Proteomes" id="UP001304895"/>
    </source>
</evidence>
<protein>
    <submittedName>
        <fullName evidence="4">Clavaminate synthase-like protein</fullName>
    </submittedName>
</protein>
<name>A0AAN6ZDN6_9PEZI</name>
<reference evidence="4" key="2">
    <citation type="submission" date="2023-05" db="EMBL/GenBank/DDBJ databases">
        <authorList>
            <consortium name="Lawrence Berkeley National Laboratory"/>
            <person name="Steindorff A."/>
            <person name="Hensen N."/>
            <person name="Bonometti L."/>
            <person name="Westerberg I."/>
            <person name="Brannstrom I.O."/>
            <person name="Guillou S."/>
            <person name="Cros-Aarteil S."/>
            <person name="Calhoun S."/>
            <person name="Haridas S."/>
            <person name="Kuo A."/>
            <person name="Mondo S."/>
            <person name="Pangilinan J."/>
            <person name="Riley R."/>
            <person name="Labutti K."/>
            <person name="Andreopoulos B."/>
            <person name="Lipzen A."/>
            <person name="Chen C."/>
            <person name="Yanf M."/>
            <person name="Daum C."/>
            <person name="Ng V."/>
            <person name="Clum A."/>
            <person name="Ohm R."/>
            <person name="Martin F."/>
            <person name="Silar P."/>
            <person name="Natvig D."/>
            <person name="Lalanne C."/>
            <person name="Gautier V."/>
            <person name="Ament-Velasquez S.L."/>
            <person name="Kruys A."/>
            <person name="Hutchinson M.I."/>
            <person name="Powell A.J."/>
            <person name="Barry K."/>
            <person name="Miller A.N."/>
            <person name="Grigoriev I.V."/>
            <person name="Debuchy R."/>
            <person name="Gladieux P."/>
            <person name="Thoren M.H."/>
            <person name="Johannesson H."/>
        </authorList>
    </citation>
    <scope>NUCLEOTIDE SEQUENCE</scope>
    <source>
        <strain evidence="4">CBS 123565</strain>
    </source>
</reference>
<comment type="caution">
    <text evidence="4">The sequence shown here is derived from an EMBL/GenBank/DDBJ whole genome shotgun (WGS) entry which is preliminary data.</text>
</comment>
<accession>A0AAN6ZDN6</accession>
<proteinExistence type="predicted"/>
<dbReference type="InterPro" id="IPR042098">
    <property type="entry name" value="TauD-like_sf"/>
</dbReference>
<dbReference type="PANTHER" id="PTHR10696:SF54">
    <property type="entry name" value="FAMILY OXIDOREDUCTASE, PUTATIVE (AFU_ORTHOLOGUE AFUA_4G13850)-RELATED"/>
    <property type="match status" value="1"/>
</dbReference>
<dbReference type="InterPro" id="IPR050411">
    <property type="entry name" value="AlphaKG_dependent_hydroxylases"/>
</dbReference>
<dbReference type="PANTHER" id="PTHR10696">
    <property type="entry name" value="GAMMA-BUTYROBETAINE HYDROXYLASE-RELATED"/>
    <property type="match status" value="1"/>
</dbReference>
<evidence type="ECO:0000256" key="1">
    <source>
        <dbReference type="ARBA" id="ARBA00023002"/>
    </source>
</evidence>
<dbReference type="SUPFAM" id="SSF51197">
    <property type="entry name" value="Clavaminate synthase-like"/>
    <property type="match status" value="1"/>
</dbReference>
<dbReference type="Proteomes" id="UP001304895">
    <property type="component" value="Unassembled WGS sequence"/>
</dbReference>
<feature type="compositionally biased region" description="Low complexity" evidence="2">
    <location>
        <begin position="1"/>
        <end position="16"/>
    </location>
</feature>
<keyword evidence="5" id="KW-1185">Reference proteome</keyword>
<reference evidence="4" key="1">
    <citation type="journal article" date="2023" name="Mol. Phylogenet. Evol.">
        <title>Genome-scale phylogeny and comparative genomics of the fungal order Sordariales.</title>
        <authorList>
            <person name="Hensen N."/>
            <person name="Bonometti L."/>
            <person name="Westerberg I."/>
            <person name="Brannstrom I.O."/>
            <person name="Guillou S."/>
            <person name="Cros-Aarteil S."/>
            <person name="Calhoun S."/>
            <person name="Haridas S."/>
            <person name="Kuo A."/>
            <person name="Mondo S."/>
            <person name="Pangilinan J."/>
            <person name="Riley R."/>
            <person name="LaButti K."/>
            <person name="Andreopoulos B."/>
            <person name="Lipzen A."/>
            <person name="Chen C."/>
            <person name="Yan M."/>
            <person name="Daum C."/>
            <person name="Ng V."/>
            <person name="Clum A."/>
            <person name="Steindorff A."/>
            <person name="Ohm R.A."/>
            <person name="Martin F."/>
            <person name="Silar P."/>
            <person name="Natvig D.O."/>
            <person name="Lalanne C."/>
            <person name="Gautier V."/>
            <person name="Ament-Velasquez S.L."/>
            <person name="Kruys A."/>
            <person name="Hutchinson M.I."/>
            <person name="Powell A.J."/>
            <person name="Barry K."/>
            <person name="Miller A.N."/>
            <person name="Grigoriev I.V."/>
            <person name="Debuchy R."/>
            <person name="Gladieux P."/>
            <person name="Hiltunen Thoren M."/>
            <person name="Johannesson H."/>
        </authorList>
    </citation>
    <scope>NUCLEOTIDE SEQUENCE</scope>
    <source>
        <strain evidence="4">CBS 123565</strain>
    </source>
</reference>
<dbReference type="Pfam" id="PF02668">
    <property type="entry name" value="TauD"/>
    <property type="match status" value="1"/>
</dbReference>
<dbReference type="GO" id="GO:0016491">
    <property type="term" value="F:oxidoreductase activity"/>
    <property type="evidence" value="ECO:0007669"/>
    <property type="project" value="UniProtKB-KW"/>
</dbReference>
<dbReference type="EMBL" id="MU853409">
    <property type="protein sequence ID" value="KAK4134016.1"/>
    <property type="molecule type" value="Genomic_DNA"/>
</dbReference>
<organism evidence="4 5">
    <name type="scientific">Trichocladium antarcticum</name>
    <dbReference type="NCBI Taxonomy" id="1450529"/>
    <lineage>
        <taxon>Eukaryota</taxon>
        <taxon>Fungi</taxon>
        <taxon>Dikarya</taxon>
        <taxon>Ascomycota</taxon>
        <taxon>Pezizomycotina</taxon>
        <taxon>Sordariomycetes</taxon>
        <taxon>Sordariomycetidae</taxon>
        <taxon>Sordariales</taxon>
        <taxon>Chaetomiaceae</taxon>
        <taxon>Trichocladium</taxon>
    </lineage>
</organism>
<evidence type="ECO:0000313" key="4">
    <source>
        <dbReference type="EMBL" id="KAK4134016.1"/>
    </source>
</evidence>
<evidence type="ECO:0000259" key="3">
    <source>
        <dbReference type="Pfam" id="PF02668"/>
    </source>
</evidence>
<keyword evidence="1" id="KW-0560">Oxidoreductase</keyword>